<proteinExistence type="predicted"/>
<organism evidence="1 2">
    <name type="scientific">Pyricularia oryzae</name>
    <name type="common">Rice blast fungus</name>
    <name type="synonym">Magnaporthe oryzae</name>
    <dbReference type="NCBI Taxonomy" id="318829"/>
    <lineage>
        <taxon>Eukaryota</taxon>
        <taxon>Fungi</taxon>
        <taxon>Dikarya</taxon>
        <taxon>Ascomycota</taxon>
        <taxon>Pezizomycotina</taxon>
        <taxon>Sordariomycetes</taxon>
        <taxon>Sordariomycetidae</taxon>
        <taxon>Magnaporthales</taxon>
        <taxon>Pyriculariaceae</taxon>
        <taxon>Pyricularia</taxon>
    </lineage>
</organism>
<evidence type="ECO:0000313" key="2">
    <source>
        <dbReference type="Proteomes" id="UP000294847"/>
    </source>
</evidence>
<gene>
    <name evidence="1" type="ORF">PoMZ_06825</name>
</gene>
<protein>
    <submittedName>
        <fullName evidence="1">Uncharacterized protein</fullName>
    </submittedName>
</protein>
<name>A0A4P7NS02_PYROR</name>
<dbReference type="VEuPathDB" id="FungiDB:M_BR32_EuGene_00107881"/>
<accession>A0A4P7NS02</accession>
<dbReference type="EMBL" id="CP034209">
    <property type="protein sequence ID" value="QBZ65120.1"/>
    <property type="molecule type" value="Genomic_DNA"/>
</dbReference>
<sequence>MAFFPERNPFKTAFLVVLSWFKVWGARIAQAGSTPRRQQWPRRNDPEALPDITLQPVDLVRTRPPPPPPPPLPPLPFDEAVLSWMRLWHRRMAHSSLEALLTMGKGAPVWMETPLNLPEPDRLAPYRDNLDCEVCVELYGTSGGPRSKPKKFRQSLRKSFLARRSMHKARKKPAIVPRRETLVYDRYNGGMF</sequence>
<dbReference type="Proteomes" id="UP000294847">
    <property type="component" value="Chromosome 6"/>
</dbReference>
<evidence type="ECO:0000313" key="1">
    <source>
        <dbReference type="EMBL" id="QBZ65120.1"/>
    </source>
</evidence>
<dbReference type="AlphaFoldDB" id="A0A4P7NS02"/>
<reference evidence="1 2" key="1">
    <citation type="journal article" date="2019" name="Mol. Biol. Evol.">
        <title>Blast fungal genomes show frequent chromosomal changes, gene gains and losses, and effector gene turnover.</title>
        <authorList>
            <person name="Gomez Luciano L.B."/>
            <person name="Jason Tsai I."/>
            <person name="Chuma I."/>
            <person name="Tosa Y."/>
            <person name="Chen Y.H."/>
            <person name="Li J.Y."/>
            <person name="Li M.Y."/>
            <person name="Jade Lu M.Y."/>
            <person name="Nakayashiki H."/>
            <person name="Li W.H."/>
        </authorList>
    </citation>
    <scope>NUCLEOTIDE SEQUENCE [LARGE SCALE GENOMIC DNA]</scope>
    <source>
        <strain evidence="1">MZ5-1-6</strain>
    </source>
</reference>